<keyword evidence="8" id="KW-0732">Signal</keyword>
<protein>
    <recommendedName>
        <fullName evidence="18">Dipeptidyl peptidase 2</fullName>
        <ecNumber evidence="17">3.4.14.2</ecNumber>
    </recommendedName>
    <alternativeName>
        <fullName evidence="21">Dipeptidyl aminopeptidase II</fullName>
    </alternativeName>
    <alternativeName>
        <fullName evidence="22">Dipeptidyl peptidase 7</fullName>
    </alternativeName>
    <alternativeName>
        <fullName evidence="20">Dipeptidyl peptidase II</fullName>
    </alternativeName>
    <alternativeName>
        <fullName evidence="19">Quiescent cell proline dipeptidase</fullName>
    </alternativeName>
</protein>
<dbReference type="PANTHER" id="PTHR11010:SF107">
    <property type="entry name" value="DIPEPTIDYL PEPTIDASE 2"/>
    <property type="match status" value="1"/>
</dbReference>
<evidence type="ECO:0000256" key="12">
    <source>
        <dbReference type="ARBA" id="ARBA00023180"/>
    </source>
</evidence>
<dbReference type="GO" id="GO:0005764">
    <property type="term" value="C:lysosome"/>
    <property type="evidence" value="ECO:0007669"/>
    <property type="project" value="UniProtKB-SubCell"/>
</dbReference>
<dbReference type="InterPro" id="IPR042269">
    <property type="entry name" value="Ser_carbopepase_S28_SKS"/>
</dbReference>
<keyword evidence="7" id="KW-0645">Protease</keyword>
<dbReference type="Gene3D" id="1.20.120.980">
    <property type="entry name" value="Serine carboxypeptidase S28, SKS domain"/>
    <property type="match status" value="1"/>
</dbReference>
<evidence type="ECO:0000256" key="20">
    <source>
        <dbReference type="ARBA" id="ARBA00077913"/>
    </source>
</evidence>
<evidence type="ECO:0000256" key="11">
    <source>
        <dbReference type="ARBA" id="ARBA00023145"/>
    </source>
</evidence>
<evidence type="ECO:0000256" key="5">
    <source>
        <dbReference type="ARBA" id="ARBA00011738"/>
    </source>
</evidence>
<keyword evidence="11" id="KW-0865">Zymogen</keyword>
<dbReference type="FunFam" id="1.20.120.980:FF:000001">
    <property type="entry name" value="Dipeptidyl peptidase 7"/>
    <property type="match status" value="1"/>
</dbReference>
<dbReference type="OrthoDB" id="1735038at2759"/>
<dbReference type="AlphaFoldDB" id="A0A9Q1G9Y2"/>
<evidence type="ECO:0000256" key="3">
    <source>
        <dbReference type="ARBA" id="ARBA00004613"/>
    </source>
</evidence>
<dbReference type="InterPro" id="IPR036691">
    <property type="entry name" value="Endo/exonu/phosph_ase_sf"/>
</dbReference>
<evidence type="ECO:0000256" key="9">
    <source>
        <dbReference type="ARBA" id="ARBA00022801"/>
    </source>
</evidence>
<reference evidence="24" key="1">
    <citation type="journal article" date="2023" name="Science">
        <title>Genome structures resolve the early diversification of teleost fishes.</title>
        <authorList>
            <person name="Parey E."/>
            <person name="Louis A."/>
            <person name="Montfort J."/>
            <person name="Bouchez O."/>
            <person name="Roques C."/>
            <person name="Iampietro C."/>
            <person name="Lluch J."/>
            <person name="Castinel A."/>
            <person name="Donnadieu C."/>
            <person name="Desvignes T."/>
            <person name="Floi Bucao C."/>
            <person name="Jouanno E."/>
            <person name="Wen M."/>
            <person name="Mejri S."/>
            <person name="Dirks R."/>
            <person name="Jansen H."/>
            <person name="Henkel C."/>
            <person name="Chen W.J."/>
            <person name="Zahm M."/>
            <person name="Cabau C."/>
            <person name="Klopp C."/>
            <person name="Thompson A.W."/>
            <person name="Robinson-Rechavi M."/>
            <person name="Braasch I."/>
            <person name="Lecointre G."/>
            <person name="Bobe J."/>
            <person name="Postlethwait J.H."/>
            <person name="Berthelot C."/>
            <person name="Roest Crollius H."/>
            <person name="Guiguen Y."/>
        </authorList>
    </citation>
    <scope>NUCLEOTIDE SEQUENCE</scope>
    <source>
        <strain evidence="24">WJC10195</strain>
    </source>
</reference>
<dbReference type="GO" id="GO:0006508">
    <property type="term" value="P:proteolysis"/>
    <property type="evidence" value="ECO:0007669"/>
    <property type="project" value="UniProtKB-KW"/>
</dbReference>
<evidence type="ECO:0000256" key="10">
    <source>
        <dbReference type="ARBA" id="ARBA00022825"/>
    </source>
</evidence>
<feature type="compositionally biased region" description="Basic residues" evidence="23">
    <location>
        <begin position="8"/>
        <end position="24"/>
    </location>
</feature>
<comment type="similarity">
    <text evidence="4">Belongs to the peptidase S28 family.</text>
</comment>
<evidence type="ECO:0000256" key="23">
    <source>
        <dbReference type="SAM" id="MobiDB-lite"/>
    </source>
</evidence>
<evidence type="ECO:0000256" key="6">
    <source>
        <dbReference type="ARBA" id="ARBA00022525"/>
    </source>
</evidence>
<comment type="subunit">
    <text evidence="5">Homodimer.</text>
</comment>
<dbReference type="InterPro" id="IPR029058">
    <property type="entry name" value="AB_hydrolase_fold"/>
</dbReference>
<evidence type="ECO:0000256" key="16">
    <source>
        <dbReference type="ARBA" id="ARBA00057675"/>
    </source>
</evidence>
<evidence type="ECO:0000256" key="17">
    <source>
        <dbReference type="ARBA" id="ARBA00066778"/>
    </source>
</evidence>
<dbReference type="GO" id="GO:0008239">
    <property type="term" value="F:dipeptidyl-peptidase activity"/>
    <property type="evidence" value="ECO:0007669"/>
    <property type="project" value="UniProtKB-EC"/>
</dbReference>
<keyword evidence="10" id="KW-0720">Serine protease</keyword>
<dbReference type="Proteomes" id="UP001152622">
    <property type="component" value="Chromosome 1"/>
</dbReference>
<comment type="subcellular location">
    <subcellularLocation>
        <location evidence="2">Cytoplasmic vesicle</location>
    </subcellularLocation>
    <subcellularLocation>
        <location evidence="1">Lysosome</location>
    </subcellularLocation>
    <subcellularLocation>
        <location evidence="3">Secreted</location>
    </subcellularLocation>
</comment>
<evidence type="ECO:0000256" key="22">
    <source>
        <dbReference type="ARBA" id="ARBA00081307"/>
    </source>
</evidence>
<dbReference type="InterPro" id="IPR008758">
    <property type="entry name" value="Peptidase_S28"/>
</dbReference>
<dbReference type="GO" id="GO:0031410">
    <property type="term" value="C:cytoplasmic vesicle"/>
    <property type="evidence" value="ECO:0007669"/>
    <property type="project" value="UniProtKB-SubCell"/>
</dbReference>
<evidence type="ECO:0000256" key="18">
    <source>
        <dbReference type="ARBA" id="ARBA00071692"/>
    </source>
</evidence>
<dbReference type="FunFam" id="3.40.50.1820:FF:000484">
    <property type="entry name" value="Dipeptidyl peptidase 2"/>
    <property type="match status" value="1"/>
</dbReference>
<evidence type="ECO:0000256" key="21">
    <source>
        <dbReference type="ARBA" id="ARBA00080970"/>
    </source>
</evidence>
<dbReference type="GO" id="GO:0005576">
    <property type="term" value="C:extracellular region"/>
    <property type="evidence" value="ECO:0007669"/>
    <property type="project" value="UniProtKB-SubCell"/>
</dbReference>
<evidence type="ECO:0000256" key="19">
    <source>
        <dbReference type="ARBA" id="ARBA00075231"/>
    </source>
</evidence>
<evidence type="ECO:0000256" key="7">
    <source>
        <dbReference type="ARBA" id="ARBA00022670"/>
    </source>
</evidence>
<keyword evidence="13" id="KW-0458">Lysosome</keyword>
<evidence type="ECO:0000256" key="8">
    <source>
        <dbReference type="ARBA" id="ARBA00022729"/>
    </source>
</evidence>
<dbReference type="SUPFAM" id="SSF56219">
    <property type="entry name" value="DNase I-like"/>
    <property type="match status" value="1"/>
</dbReference>
<dbReference type="SUPFAM" id="SSF53474">
    <property type="entry name" value="alpha/beta-Hydrolases"/>
    <property type="match status" value="1"/>
</dbReference>
<keyword evidence="9" id="KW-0378">Hydrolase</keyword>
<dbReference type="PANTHER" id="PTHR11010">
    <property type="entry name" value="PROTEASE S28 PRO-X CARBOXYPEPTIDASE-RELATED"/>
    <property type="match status" value="1"/>
</dbReference>
<keyword evidence="14" id="KW-0968">Cytoplasmic vesicle</keyword>
<evidence type="ECO:0000256" key="14">
    <source>
        <dbReference type="ARBA" id="ARBA00023329"/>
    </source>
</evidence>
<feature type="region of interest" description="Disordered" evidence="23">
    <location>
        <begin position="1"/>
        <end position="30"/>
    </location>
</feature>
<proteinExistence type="inferred from homology"/>
<gene>
    <name evidence="24" type="ORF">SKAU_G00004760</name>
</gene>
<evidence type="ECO:0000256" key="2">
    <source>
        <dbReference type="ARBA" id="ARBA00004541"/>
    </source>
</evidence>
<dbReference type="GO" id="GO:0070008">
    <property type="term" value="F:serine-type exopeptidase activity"/>
    <property type="evidence" value="ECO:0007669"/>
    <property type="project" value="InterPro"/>
</dbReference>
<organism evidence="24 25">
    <name type="scientific">Synaphobranchus kaupii</name>
    <name type="common">Kaup's arrowtooth eel</name>
    <dbReference type="NCBI Taxonomy" id="118154"/>
    <lineage>
        <taxon>Eukaryota</taxon>
        <taxon>Metazoa</taxon>
        <taxon>Chordata</taxon>
        <taxon>Craniata</taxon>
        <taxon>Vertebrata</taxon>
        <taxon>Euteleostomi</taxon>
        <taxon>Actinopterygii</taxon>
        <taxon>Neopterygii</taxon>
        <taxon>Teleostei</taxon>
        <taxon>Anguilliformes</taxon>
        <taxon>Synaphobranchidae</taxon>
        <taxon>Synaphobranchus</taxon>
    </lineage>
</organism>
<dbReference type="Gene3D" id="3.40.50.1820">
    <property type="entry name" value="alpha/beta hydrolase"/>
    <property type="match status" value="1"/>
</dbReference>
<comment type="caution">
    <text evidence="24">The sequence shown here is derived from an EMBL/GenBank/DDBJ whole genome shotgun (WGS) entry which is preliminary data.</text>
</comment>
<dbReference type="EMBL" id="JAINUF010000001">
    <property type="protein sequence ID" value="KAJ8379698.1"/>
    <property type="molecule type" value="Genomic_DNA"/>
</dbReference>
<evidence type="ECO:0000256" key="13">
    <source>
        <dbReference type="ARBA" id="ARBA00023228"/>
    </source>
</evidence>
<evidence type="ECO:0000256" key="15">
    <source>
        <dbReference type="ARBA" id="ARBA00052693"/>
    </source>
</evidence>
<keyword evidence="25" id="KW-1185">Reference proteome</keyword>
<evidence type="ECO:0000313" key="24">
    <source>
        <dbReference type="EMBL" id="KAJ8379698.1"/>
    </source>
</evidence>
<sequence>MEAVPQKAIHRTRFQRHGPPRRHNPSNLRYPSLTPCENFTTGYASFLSLQFLALTESWITPDNTATPAAISSSFSFSHTPWPSGRGGPLGCFLDELDTLLSSFPEDGTPLILLGDFNIHLDASHRQFVATWKKHGVPFIHADPEPKFKEKYFTQVLDHFNFNSMGNGTYDQRYLIADQYWKNGHGPIFFYTGNEGDIWEFASNSGFISELAAEQGALVIFAEHRYYGKSLPFGKDSFNIPEVGLLTVEQALADYAVMITELKQQLGAATCPVIVFGGSYGGMLSVYMRLRYPNIVAGALAASAPILSTAGMGDSTQFFQDVTSDFERYSSACRDAVRGAFLQLENLAQHEDYRAIQSGFSLCKTPAGGSDIHQLKGLLRNAFTLMAMLDYPYSTHFMGSLPANPVKVACDTMLSGAELLRALRDTVGIVYNSTGELTCFDLYTLYVECADPTGCGLGLNSLAWDYQACTEVELCYESNNVSDMFPPLPFTEQDRERYCTQRWGVVPRPGWLKTQFWGDALSTASNIIFSNGDLDPWANGGIRKSLSPSLIAINISEGAHHLDLRGSNEADPVSVIEARRKESEIIAQWVKTERRKSL</sequence>
<comment type="function">
    <text evidence="16">Plays an important role in the degradation of some oligopeptides.</text>
</comment>
<dbReference type="Pfam" id="PF05577">
    <property type="entry name" value="Peptidase_S28"/>
    <property type="match status" value="1"/>
</dbReference>
<evidence type="ECO:0000313" key="25">
    <source>
        <dbReference type="Proteomes" id="UP001152622"/>
    </source>
</evidence>
<keyword evidence="6" id="KW-0964">Secreted</keyword>
<dbReference type="EC" id="3.4.14.2" evidence="17"/>
<keyword evidence="12" id="KW-0325">Glycoprotein</keyword>
<accession>A0A9Q1G9Y2</accession>
<evidence type="ECO:0000256" key="1">
    <source>
        <dbReference type="ARBA" id="ARBA00004371"/>
    </source>
</evidence>
<comment type="catalytic activity">
    <reaction evidence="15">
        <text>Release of an N-terminal dipeptide, Xaa-Yaa-|-, preferentially when Yaa is Ala or Pro. Substrates are oligopeptides, preferentially tripeptides.</text>
        <dbReference type="EC" id="3.4.14.2"/>
    </reaction>
</comment>
<name>A0A9Q1G9Y2_SYNKA</name>
<evidence type="ECO:0000256" key="4">
    <source>
        <dbReference type="ARBA" id="ARBA00011079"/>
    </source>
</evidence>